<dbReference type="InterPro" id="IPR029045">
    <property type="entry name" value="ClpP/crotonase-like_dom_sf"/>
</dbReference>
<feature type="compositionally biased region" description="Basic and acidic residues" evidence="1">
    <location>
        <begin position="316"/>
        <end position="330"/>
    </location>
</feature>
<dbReference type="InterPro" id="IPR056186">
    <property type="entry name" value="PDZ_CPAF-rel"/>
</dbReference>
<dbReference type="Pfam" id="PF03572">
    <property type="entry name" value="Peptidase_S41"/>
    <property type="match status" value="1"/>
</dbReference>
<dbReference type="AlphaFoldDB" id="A0A428R8Q5"/>
<proteinExistence type="predicted"/>
<dbReference type="PANTHER" id="PTHR37049">
    <property type="entry name" value="PEPTIDASE S41 FAMILY PROTEIN"/>
    <property type="match status" value="1"/>
</dbReference>
<dbReference type="OrthoDB" id="27214at2759"/>
<evidence type="ECO:0000256" key="1">
    <source>
        <dbReference type="SAM" id="MobiDB-lite"/>
    </source>
</evidence>
<gene>
    <name evidence="5" type="ORF">CEP54_000102</name>
</gene>
<dbReference type="SUPFAM" id="SSF52096">
    <property type="entry name" value="ClpP/crotonase"/>
    <property type="match status" value="1"/>
</dbReference>
<feature type="domain" description="CPAF-like PDZ" evidence="4">
    <location>
        <begin position="172"/>
        <end position="290"/>
    </location>
</feature>
<dbReference type="Pfam" id="PF23658">
    <property type="entry name" value="PDZ_CPAF_rel"/>
    <property type="match status" value="1"/>
</dbReference>
<evidence type="ECO:0000313" key="5">
    <source>
        <dbReference type="EMBL" id="RSL73899.1"/>
    </source>
</evidence>
<dbReference type="GO" id="GO:0008236">
    <property type="term" value="F:serine-type peptidase activity"/>
    <property type="evidence" value="ECO:0007669"/>
    <property type="project" value="InterPro"/>
</dbReference>
<sequence length="730" mass="80366">MIALGVLVLAGLAAALEPREMVHEARNQPSFISARDYTNSDAEPCKIISQVFEESKTPKGQAAFLKVPPSTGIACLKSVPLDKERDLALLDYLEPLIEFQSTLEVLADPPEGYLFPGVNVLGGLDTIRDNLNKNKYKNQYEVMTDLRSLFAAANDLHFDYPPALLNQFAYLRRGLDFRSISSDGLSLPQIFHSIDVVRGNEGSLTYYPSAIKSIDGTPIDKWLEEDATRNTNNLNDPDAQFNNLFSNPPRFASGKAGTTLVAQFEIPDKYTIKFYNGTELEVVNEIAILKGVDFSGIESGEDFHEYFEIPHNTTSKKPESNERRAEKTKESPNPPGYPKPVVKHSKNSLAGYFLEGEGYEKTAVITILSFLPIGFDFSTLNDFDFNEYVAEAEEVLGEFIKKAKKAGRDKLIIDVSANGGGSLALAQAIYLVLFPDGEFTTYDRYRATESLAAASEADYETLLDVLVLKSNEWPIDPKGEPIEEGKKWFGPYTIKGGQNMTSAFQRNLGRFEDDEEDSNKKTPKVEPPWKPENILIVTDGTCASACTVLTGWLTRNYGIRTVALGGRPLHLAMQAMGGVKGTLLSFHSDFVSATASFLTSVKNDKKALKILQDHEDAFPSLDDPPLLPLTNGADAGKVNSLSGYTKDDVDGYPVHFRYEAANCRLFYTQRMLADPSETWRHVSAVGWSGAPCVSGSTVNSDGTIGDKTPKYDARVRSRARGVQGPGSLKK</sequence>
<comment type="caution">
    <text evidence="5">The sequence shown here is derived from an EMBL/GenBank/DDBJ whole genome shotgun (WGS) entry which is preliminary data.</text>
</comment>
<organism evidence="5 6">
    <name type="scientific">Fusarium duplospermum</name>
    <dbReference type="NCBI Taxonomy" id="1325734"/>
    <lineage>
        <taxon>Eukaryota</taxon>
        <taxon>Fungi</taxon>
        <taxon>Dikarya</taxon>
        <taxon>Ascomycota</taxon>
        <taxon>Pezizomycotina</taxon>
        <taxon>Sordariomycetes</taxon>
        <taxon>Hypocreomycetidae</taxon>
        <taxon>Hypocreales</taxon>
        <taxon>Nectriaceae</taxon>
        <taxon>Fusarium</taxon>
        <taxon>Fusarium solani species complex</taxon>
    </lineage>
</organism>
<evidence type="ECO:0000313" key="6">
    <source>
        <dbReference type="Proteomes" id="UP000288168"/>
    </source>
</evidence>
<evidence type="ECO:0000256" key="2">
    <source>
        <dbReference type="SAM" id="SignalP"/>
    </source>
</evidence>
<dbReference type="GO" id="GO:0006508">
    <property type="term" value="P:proteolysis"/>
    <property type="evidence" value="ECO:0007669"/>
    <property type="project" value="InterPro"/>
</dbReference>
<evidence type="ECO:0000259" key="4">
    <source>
        <dbReference type="Pfam" id="PF23658"/>
    </source>
</evidence>
<feature type="domain" description="Tail specific protease" evidence="3">
    <location>
        <begin position="385"/>
        <end position="554"/>
    </location>
</feature>
<feature type="chain" id="PRO_5019115026" evidence="2">
    <location>
        <begin position="16"/>
        <end position="730"/>
    </location>
</feature>
<dbReference type="STRING" id="1325734.A0A428R8Q5"/>
<dbReference type="Gene3D" id="3.90.226.10">
    <property type="entry name" value="2-enoyl-CoA Hydratase, Chain A, domain 1"/>
    <property type="match status" value="1"/>
</dbReference>
<feature type="region of interest" description="Disordered" evidence="1">
    <location>
        <begin position="308"/>
        <end position="342"/>
    </location>
</feature>
<evidence type="ECO:0000259" key="3">
    <source>
        <dbReference type="Pfam" id="PF03572"/>
    </source>
</evidence>
<feature type="signal peptide" evidence="2">
    <location>
        <begin position="1"/>
        <end position="15"/>
    </location>
</feature>
<dbReference type="Proteomes" id="UP000288168">
    <property type="component" value="Unassembled WGS sequence"/>
</dbReference>
<dbReference type="InterPro" id="IPR005151">
    <property type="entry name" value="Tail-specific_protease"/>
</dbReference>
<protein>
    <submittedName>
        <fullName evidence="5">Uncharacterized protein</fullName>
    </submittedName>
</protein>
<reference evidence="5 6" key="1">
    <citation type="submission" date="2017-06" db="EMBL/GenBank/DDBJ databases">
        <title>Comparative genomic analysis of Ambrosia Fusariam Clade fungi.</title>
        <authorList>
            <person name="Stajich J.E."/>
            <person name="Carrillo J."/>
            <person name="Kijimoto T."/>
            <person name="Eskalen A."/>
            <person name="O'Donnell K."/>
            <person name="Kasson M."/>
        </authorList>
    </citation>
    <scope>NUCLEOTIDE SEQUENCE [LARGE SCALE GENOMIC DNA]</scope>
    <source>
        <strain evidence="5 6">NRRL62584</strain>
    </source>
</reference>
<name>A0A428R8Q5_9HYPO</name>
<accession>A0A428R8Q5</accession>
<dbReference type="PANTHER" id="PTHR37049:SF4">
    <property type="entry name" value="RHODANESE DOMAIN-CONTAINING PROTEIN"/>
    <property type="match status" value="1"/>
</dbReference>
<keyword evidence="6" id="KW-1185">Reference proteome</keyword>
<dbReference type="InterPro" id="IPR052766">
    <property type="entry name" value="S41A_metabolite_peptidase"/>
</dbReference>
<dbReference type="EMBL" id="NKCI01000001">
    <property type="protein sequence ID" value="RSL73899.1"/>
    <property type="molecule type" value="Genomic_DNA"/>
</dbReference>
<keyword evidence="2" id="KW-0732">Signal</keyword>